<dbReference type="Proteomes" id="UP000332933">
    <property type="component" value="Unassembled WGS sequence"/>
</dbReference>
<accession>A0A485LMU6</accession>
<name>A0A485LMU6_9STRA</name>
<evidence type="ECO:0000313" key="1">
    <source>
        <dbReference type="EMBL" id="KAF0684587.1"/>
    </source>
</evidence>
<reference evidence="1" key="2">
    <citation type="submission" date="2019-06" db="EMBL/GenBank/DDBJ databases">
        <title>Genomics analysis of Aphanomyces spp. identifies a new class of oomycete effector associated with host adaptation.</title>
        <authorList>
            <person name="Gaulin E."/>
        </authorList>
    </citation>
    <scope>NUCLEOTIDE SEQUENCE</scope>
    <source>
        <strain evidence="1">CBS 578.67</strain>
    </source>
</reference>
<evidence type="ECO:0000313" key="2">
    <source>
        <dbReference type="EMBL" id="VFU00087.1"/>
    </source>
</evidence>
<dbReference type="AlphaFoldDB" id="A0A485LMU6"/>
<protein>
    <submittedName>
        <fullName evidence="2">Aste57867_23441 protein</fullName>
    </submittedName>
</protein>
<keyword evidence="3" id="KW-1185">Reference proteome</keyword>
<gene>
    <name evidence="2" type="primary">Aste57867_23441</name>
    <name evidence="1" type="ORF">As57867_023370</name>
    <name evidence="2" type="ORF">ASTE57867_23441</name>
</gene>
<reference evidence="2 3" key="1">
    <citation type="submission" date="2019-03" db="EMBL/GenBank/DDBJ databases">
        <authorList>
            <person name="Gaulin E."/>
            <person name="Dumas B."/>
        </authorList>
    </citation>
    <scope>NUCLEOTIDE SEQUENCE [LARGE SCALE GENOMIC DNA]</scope>
    <source>
        <strain evidence="2">CBS 568.67</strain>
    </source>
</reference>
<organism evidence="2 3">
    <name type="scientific">Aphanomyces stellatus</name>
    <dbReference type="NCBI Taxonomy" id="120398"/>
    <lineage>
        <taxon>Eukaryota</taxon>
        <taxon>Sar</taxon>
        <taxon>Stramenopiles</taxon>
        <taxon>Oomycota</taxon>
        <taxon>Saprolegniomycetes</taxon>
        <taxon>Saprolegniales</taxon>
        <taxon>Verrucalvaceae</taxon>
        <taxon>Aphanomyces</taxon>
    </lineage>
</organism>
<dbReference type="EMBL" id="VJMH01007270">
    <property type="protein sequence ID" value="KAF0684587.1"/>
    <property type="molecule type" value="Genomic_DNA"/>
</dbReference>
<sequence length="185" mass="20673">MADVVQAVWEFVRAVPSDAGTSDMPCQHHVFNLDNDTTYLRSFLSHTSHGLTLESSAICKRFVAADDGTVTVVWRSLVDDELMPIQKTSLAVKKRGWFVCTPSDDGNATHLKIFMATTVPLAANEWHQYRQLLHSMRVNGRSLPVDVMMEPAAVLEACSRMTTRMLDESVRQVLLQSEVDTSGFE</sequence>
<proteinExistence type="predicted"/>
<dbReference type="OrthoDB" id="75014at2759"/>
<dbReference type="EMBL" id="CAADRA010007296">
    <property type="protein sequence ID" value="VFU00087.1"/>
    <property type="molecule type" value="Genomic_DNA"/>
</dbReference>
<evidence type="ECO:0000313" key="3">
    <source>
        <dbReference type="Proteomes" id="UP000332933"/>
    </source>
</evidence>